<dbReference type="Proteomes" id="UP000295260">
    <property type="component" value="Unassembled WGS sequence"/>
</dbReference>
<keyword evidence="1" id="KW-0175">Coiled coil</keyword>
<gene>
    <name evidence="2" type="ORF">BC748_1929</name>
</gene>
<proteinExistence type="predicted"/>
<name>A0A4R6Q973_9FLAO</name>
<reference evidence="2 3" key="1">
    <citation type="submission" date="2019-03" db="EMBL/GenBank/DDBJ databases">
        <title>Genomic Encyclopedia of Archaeal and Bacterial Type Strains, Phase II (KMG-II): from individual species to whole genera.</title>
        <authorList>
            <person name="Goeker M."/>
        </authorList>
    </citation>
    <scope>NUCLEOTIDE SEQUENCE [LARGE SCALE GENOMIC DNA]</scope>
    <source>
        <strain evidence="2 3">DSM 25687</strain>
    </source>
</reference>
<protein>
    <submittedName>
        <fullName evidence="2">Uncharacterized protein</fullName>
    </submittedName>
</protein>
<evidence type="ECO:0000313" key="3">
    <source>
        <dbReference type="Proteomes" id="UP000295260"/>
    </source>
</evidence>
<organism evidence="2 3">
    <name type="scientific">Flavobacterium dankookense</name>
    <dbReference type="NCBI Taxonomy" id="706186"/>
    <lineage>
        <taxon>Bacteria</taxon>
        <taxon>Pseudomonadati</taxon>
        <taxon>Bacteroidota</taxon>
        <taxon>Flavobacteriia</taxon>
        <taxon>Flavobacteriales</taxon>
        <taxon>Flavobacteriaceae</taxon>
        <taxon>Flavobacterium</taxon>
    </lineage>
</organism>
<dbReference type="EMBL" id="SNXR01000014">
    <property type="protein sequence ID" value="TDP58700.1"/>
    <property type="molecule type" value="Genomic_DNA"/>
</dbReference>
<comment type="caution">
    <text evidence="2">The sequence shown here is derived from an EMBL/GenBank/DDBJ whole genome shotgun (WGS) entry which is preliminary data.</text>
</comment>
<accession>A0A4R6Q973</accession>
<dbReference type="AlphaFoldDB" id="A0A4R6Q973"/>
<evidence type="ECO:0000256" key="1">
    <source>
        <dbReference type="SAM" id="Coils"/>
    </source>
</evidence>
<keyword evidence="3" id="KW-1185">Reference proteome</keyword>
<feature type="coiled-coil region" evidence="1">
    <location>
        <begin position="31"/>
        <end position="58"/>
    </location>
</feature>
<dbReference type="PROSITE" id="PS51257">
    <property type="entry name" value="PROKAR_LIPOPROTEIN"/>
    <property type="match status" value="1"/>
</dbReference>
<evidence type="ECO:0000313" key="2">
    <source>
        <dbReference type="EMBL" id="TDP58700.1"/>
    </source>
</evidence>
<sequence>MNKRTLMITLLLAFFGCLLIVLSIFFLYQSNSNAQSEIIETKKQLEEANKKIEKLSLSPNDKGIALKDVASNGNKASSFSSMIGHNIPLIEITDMNLSDEETSKGKGAKYTHQLRFYIFNIGNNSLKDVIVSIKDIYNDPKDISRKSRTIGHHDDAGPDLKSQEIGTYENFEINTLNLKSRRLIYATTLPSSFGVAEYSFNIVVEWKGGFYQQDVKIEEYDGKLKYINTYYDVSGKELDFSTLEKSIIK</sequence>